<evidence type="ECO:0000313" key="2">
    <source>
        <dbReference type="EMBL" id="TQL51665.1"/>
    </source>
</evidence>
<evidence type="ECO:0000313" key="3">
    <source>
        <dbReference type="Proteomes" id="UP000319516"/>
    </source>
</evidence>
<gene>
    <name evidence="2" type="ORF">FB467_2816</name>
</gene>
<dbReference type="EMBL" id="VFOP01000001">
    <property type="protein sequence ID" value="TQL51665.1"/>
    <property type="molecule type" value="Genomic_DNA"/>
</dbReference>
<reference evidence="2 3" key="1">
    <citation type="submission" date="2019-06" db="EMBL/GenBank/DDBJ databases">
        <title>Sequencing the genomes of 1000 actinobacteria strains.</title>
        <authorList>
            <person name="Klenk H.-P."/>
        </authorList>
    </citation>
    <scope>NUCLEOTIDE SEQUENCE [LARGE SCALE GENOMIC DNA]</scope>
    <source>
        <strain evidence="2 3">DSM 12335</strain>
    </source>
</reference>
<name>A0A542YUA6_9MICO</name>
<sequence>MSPETNPGQKVPEDLPHHERGRHAGHHHDGDPFRDSELGRTPDRLHDAFEHVHSPGTAPANGEDTSADVDKPGSSTQGDGDDDGGRADAGD</sequence>
<dbReference type="AlphaFoldDB" id="A0A542YUA6"/>
<comment type="caution">
    <text evidence="2">The sequence shown here is derived from an EMBL/GenBank/DDBJ whole genome shotgun (WGS) entry which is preliminary data.</text>
</comment>
<dbReference type="RefSeq" id="WP_141785633.1">
    <property type="nucleotide sequence ID" value="NZ_BAAAIK010000011.1"/>
</dbReference>
<feature type="compositionally biased region" description="Basic and acidic residues" evidence="1">
    <location>
        <begin position="27"/>
        <end position="53"/>
    </location>
</feature>
<protein>
    <submittedName>
        <fullName evidence="2">Uncharacterized protein</fullName>
    </submittedName>
</protein>
<organism evidence="2 3">
    <name type="scientific">Ornithinicoccus hortensis</name>
    <dbReference type="NCBI Taxonomy" id="82346"/>
    <lineage>
        <taxon>Bacteria</taxon>
        <taxon>Bacillati</taxon>
        <taxon>Actinomycetota</taxon>
        <taxon>Actinomycetes</taxon>
        <taxon>Micrococcales</taxon>
        <taxon>Intrasporangiaceae</taxon>
        <taxon>Ornithinicoccus</taxon>
    </lineage>
</organism>
<feature type="region of interest" description="Disordered" evidence="1">
    <location>
        <begin position="1"/>
        <end position="91"/>
    </location>
</feature>
<proteinExistence type="predicted"/>
<accession>A0A542YUA6</accession>
<dbReference type="Proteomes" id="UP000319516">
    <property type="component" value="Unassembled WGS sequence"/>
</dbReference>
<keyword evidence="3" id="KW-1185">Reference proteome</keyword>
<evidence type="ECO:0000256" key="1">
    <source>
        <dbReference type="SAM" id="MobiDB-lite"/>
    </source>
</evidence>